<keyword evidence="1" id="KW-1133">Transmembrane helix</keyword>
<feature type="transmembrane region" description="Helical" evidence="1">
    <location>
        <begin position="273"/>
        <end position="293"/>
    </location>
</feature>
<feature type="transmembrane region" description="Helical" evidence="1">
    <location>
        <begin position="299"/>
        <end position="316"/>
    </location>
</feature>
<evidence type="ECO:0000313" key="3">
    <source>
        <dbReference type="Proteomes" id="UP001589818"/>
    </source>
</evidence>
<feature type="transmembrane region" description="Helical" evidence="1">
    <location>
        <begin position="35"/>
        <end position="56"/>
    </location>
</feature>
<protein>
    <submittedName>
        <fullName evidence="2">EpsG family protein</fullName>
    </submittedName>
</protein>
<comment type="caution">
    <text evidence="2">The sequence shown here is derived from an EMBL/GenBank/DDBJ whole genome shotgun (WGS) entry which is preliminary data.</text>
</comment>
<organism evidence="2 3">
    <name type="scientific">Paenibacillus mendelii</name>
    <dbReference type="NCBI Taxonomy" id="206163"/>
    <lineage>
        <taxon>Bacteria</taxon>
        <taxon>Bacillati</taxon>
        <taxon>Bacillota</taxon>
        <taxon>Bacilli</taxon>
        <taxon>Bacillales</taxon>
        <taxon>Paenibacillaceae</taxon>
        <taxon>Paenibacillus</taxon>
    </lineage>
</organism>
<keyword evidence="1" id="KW-0472">Membrane</keyword>
<feature type="transmembrane region" description="Helical" evidence="1">
    <location>
        <begin position="100"/>
        <end position="121"/>
    </location>
</feature>
<dbReference type="InterPro" id="IPR049458">
    <property type="entry name" value="EpsG-like"/>
</dbReference>
<feature type="transmembrane region" description="Helical" evidence="1">
    <location>
        <begin position="128"/>
        <end position="148"/>
    </location>
</feature>
<sequence length="354" mass="40586">MTVFWFTLALAYIFSLLSRYFSKPVSIGPTYIQPSVFPAFITMAVLALVAGLRNNIGDTVYYVHSYVTGIYTWETLDFNGDFGFIILQMILQSISRDPQIMIFVTALITNVLIVAVIYRYSRIVELSIFIYITSGMYLTSMNGIRQYLAAAIIFTSTKYLLNGDWKKYVLIVLLASTIHKSALILLPIYFVVRKKAWTKQTVLLVAVAVVIVIGFNQFMGALFSVIGDSQYGQYQNFSEGGANILRVVVALIPLVIAFLGRDKLRVLFPNIDYIVNLNLINCVFMIISTQNWIFARFSIYFGLYQLILLSWVIKVFREKDQKLMYYGILVCYFIFYFYECVIIFGTQYGSNFIK</sequence>
<feature type="transmembrane region" description="Helical" evidence="1">
    <location>
        <begin position="168"/>
        <end position="190"/>
    </location>
</feature>
<dbReference type="Pfam" id="PF14897">
    <property type="entry name" value="EpsG"/>
    <property type="match status" value="1"/>
</dbReference>
<dbReference type="RefSeq" id="WP_204817264.1">
    <property type="nucleotide sequence ID" value="NZ_JANHOF010000002.1"/>
</dbReference>
<feature type="transmembrane region" description="Helical" evidence="1">
    <location>
        <begin position="243"/>
        <end position="261"/>
    </location>
</feature>
<dbReference type="Proteomes" id="UP001589818">
    <property type="component" value="Unassembled WGS sequence"/>
</dbReference>
<feature type="transmembrane region" description="Helical" evidence="1">
    <location>
        <begin position="202"/>
        <end position="223"/>
    </location>
</feature>
<keyword evidence="3" id="KW-1185">Reference proteome</keyword>
<reference evidence="2 3" key="1">
    <citation type="submission" date="2024-09" db="EMBL/GenBank/DDBJ databases">
        <authorList>
            <person name="Sun Q."/>
            <person name="Mori K."/>
        </authorList>
    </citation>
    <scope>NUCLEOTIDE SEQUENCE [LARGE SCALE GENOMIC DNA]</scope>
    <source>
        <strain evidence="2 3">CCM 4839</strain>
    </source>
</reference>
<evidence type="ECO:0000256" key="1">
    <source>
        <dbReference type="SAM" id="Phobius"/>
    </source>
</evidence>
<proteinExistence type="predicted"/>
<name>A0ABV6JJS6_9BACL</name>
<keyword evidence="1" id="KW-0812">Transmembrane</keyword>
<evidence type="ECO:0000313" key="2">
    <source>
        <dbReference type="EMBL" id="MFC0396056.1"/>
    </source>
</evidence>
<gene>
    <name evidence="2" type="ORF">ACFFJ8_32370</name>
</gene>
<dbReference type="EMBL" id="JBHLVF010000047">
    <property type="protein sequence ID" value="MFC0396056.1"/>
    <property type="molecule type" value="Genomic_DNA"/>
</dbReference>
<feature type="transmembrane region" description="Helical" evidence="1">
    <location>
        <begin position="323"/>
        <end position="344"/>
    </location>
</feature>
<accession>A0ABV6JJS6</accession>